<keyword evidence="1" id="KW-0862">Zinc</keyword>
<keyword evidence="1" id="KW-0863">Zinc-finger</keyword>
<name>A0A6G0LQD7_9STRA</name>
<reference evidence="4 5" key="1">
    <citation type="submission" date="2018-09" db="EMBL/GenBank/DDBJ databases">
        <title>Genomic investigation of the strawberry pathogen Phytophthora fragariae indicates pathogenicity is determined by transcriptional variation in three key races.</title>
        <authorList>
            <person name="Adams T.M."/>
            <person name="Armitage A.D."/>
            <person name="Sobczyk M.K."/>
            <person name="Bates H.J."/>
            <person name="Dunwell J.M."/>
            <person name="Nellist C.F."/>
            <person name="Harrison R.J."/>
        </authorList>
    </citation>
    <scope>NUCLEOTIDE SEQUENCE [LARGE SCALE GENOMIC DNA]</scope>
    <source>
        <strain evidence="4 5">ONT-3</strain>
    </source>
</reference>
<evidence type="ECO:0000256" key="2">
    <source>
        <dbReference type="SAM" id="MobiDB-lite"/>
    </source>
</evidence>
<dbReference type="EMBL" id="QXFX01000168">
    <property type="protein sequence ID" value="KAE9127850.1"/>
    <property type="molecule type" value="Genomic_DNA"/>
</dbReference>
<keyword evidence="1" id="KW-0479">Metal-binding</keyword>
<evidence type="ECO:0000313" key="5">
    <source>
        <dbReference type="Proteomes" id="UP000488956"/>
    </source>
</evidence>
<gene>
    <name evidence="4" type="ORF">PF010_g4742</name>
</gene>
<evidence type="ECO:0000256" key="1">
    <source>
        <dbReference type="PROSITE-ProRule" id="PRU00325"/>
    </source>
</evidence>
<sequence length="225" mass="23343">MPAGGWVVDATGRSCMCPVWKKSAMCFHVIKATQFAQLPCPGLNGSGKTRFLVKLQQPVEAQQRRGELPATCRLASLSLDAYREFVSENGHRVVADAFWEASGPHRSRTDRATWTFPRLGAARAPLVGGGNEEDAAGSGAAVDAESHRAESGPAVRRAGREREEAAAVDVKAVDEGLPEVAGGDDGGQARDVSVQDAGAAGREQVKAGVPGDFLAHGVAEAGGGG</sequence>
<evidence type="ECO:0000259" key="3">
    <source>
        <dbReference type="PROSITE" id="PS50966"/>
    </source>
</evidence>
<proteinExistence type="predicted"/>
<feature type="domain" description="SWIM-type" evidence="3">
    <location>
        <begin position="6"/>
        <end position="37"/>
    </location>
</feature>
<dbReference type="PROSITE" id="PS50966">
    <property type="entry name" value="ZF_SWIM"/>
    <property type="match status" value="1"/>
</dbReference>
<accession>A0A6G0LQD7</accession>
<feature type="region of interest" description="Disordered" evidence="2">
    <location>
        <begin position="125"/>
        <end position="205"/>
    </location>
</feature>
<dbReference type="GO" id="GO:0008270">
    <property type="term" value="F:zinc ion binding"/>
    <property type="evidence" value="ECO:0007669"/>
    <property type="project" value="UniProtKB-KW"/>
</dbReference>
<dbReference type="AlphaFoldDB" id="A0A6G0LQD7"/>
<dbReference type="Proteomes" id="UP000488956">
    <property type="component" value="Unassembled WGS sequence"/>
</dbReference>
<organism evidence="4 5">
    <name type="scientific">Phytophthora fragariae</name>
    <dbReference type="NCBI Taxonomy" id="53985"/>
    <lineage>
        <taxon>Eukaryota</taxon>
        <taxon>Sar</taxon>
        <taxon>Stramenopiles</taxon>
        <taxon>Oomycota</taxon>
        <taxon>Peronosporomycetes</taxon>
        <taxon>Peronosporales</taxon>
        <taxon>Peronosporaceae</taxon>
        <taxon>Phytophthora</taxon>
    </lineage>
</organism>
<comment type="caution">
    <text evidence="4">The sequence shown here is derived from an EMBL/GenBank/DDBJ whole genome shotgun (WGS) entry which is preliminary data.</text>
</comment>
<dbReference type="InterPro" id="IPR007527">
    <property type="entry name" value="Znf_SWIM"/>
</dbReference>
<evidence type="ECO:0000313" key="4">
    <source>
        <dbReference type="EMBL" id="KAE9127850.1"/>
    </source>
</evidence>
<protein>
    <recommendedName>
        <fullName evidence="3">SWIM-type domain-containing protein</fullName>
    </recommendedName>
</protein>